<evidence type="ECO:0000313" key="1">
    <source>
        <dbReference type="EMBL" id="KAI3746010.1"/>
    </source>
</evidence>
<reference evidence="2" key="1">
    <citation type="journal article" date="2022" name="Mol. Ecol. Resour.">
        <title>The genomes of chicory, endive, great burdock and yacon provide insights into Asteraceae palaeo-polyploidization history and plant inulin production.</title>
        <authorList>
            <person name="Fan W."/>
            <person name="Wang S."/>
            <person name="Wang H."/>
            <person name="Wang A."/>
            <person name="Jiang F."/>
            <person name="Liu H."/>
            <person name="Zhao H."/>
            <person name="Xu D."/>
            <person name="Zhang Y."/>
        </authorList>
    </citation>
    <scope>NUCLEOTIDE SEQUENCE [LARGE SCALE GENOMIC DNA]</scope>
    <source>
        <strain evidence="2">cv. Niubang</strain>
    </source>
</reference>
<name>A0ACB9DHK7_ARCLA</name>
<evidence type="ECO:0000313" key="2">
    <source>
        <dbReference type="Proteomes" id="UP001055879"/>
    </source>
</evidence>
<proteinExistence type="predicted"/>
<comment type="caution">
    <text evidence="1">The sequence shown here is derived from an EMBL/GenBank/DDBJ whole genome shotgun (WGS) entry which is preliminary data.</text>
</comment>
<organism evidence="1 2">
    <name type="scientific">Arctium lappa</name>
    <name type="common">Greater burdock</name>
    <name type="synonym">Lappa major</name>
    <dbReference type="NCBI Taxonomy" id="4217"/>
    <lineage>
        <taxon>Eukaryota</taxon>
        <taxon>Viridiplantae</taxon>
        <taxon>Streptophyta</taxon>
        <taxon>Embryophyta</taxon>
        <taxon>Tracheophyta</taxon>
        <taxon>Spermatophyta</taxon>
        <taxon>Magnoliopsida</taxon>
        <taxon>eudicotyledons</taxon>
        <taxon>Gunneridae</taxon>
        <taxon>Pentapetalae</taxon>
        <taxon>asterids</taxon>
        <taxon>campanulids</taxon>
        <taxon>Asterales</taxon>
        <taxon>Asteraceae</taxon>
        <taxon>Carduoideae</taxon>
        <taxon>Cardueae</taxon>
        <taxon>Arctiinae</taxon>
        <taxon>Arctium</taxon>
    </lineage>
</organism>
<sequence>MPLRWSNHPPRTHIFPICLFSFSRLQWVSKITSISKSQGQFGGATSVWFVKVVCTLYVRRKSSVEEVRILDYFRKNLNSLTAFSVIEHMNSNWNNPKLAFSFLEYTKNTLNLVHSIETYSFLLRSFSQVGVHDLAKLVIDMMRIDGVLPDSSLLGFVIKSFVNAGKFEVAKELIVNSSRSSIEKDGVFSCIVVNKILSSLVKSNQVDEAVAFFENIILRSQCYSHNAYTFNIVISGLCRAREVDKAFGFFSHMRNFGCLPDVVTYNTLLNGFCRAGNVSKAHELLRETCMVDGCAPNVVTFTSVISGYCKLGKMEEAMVLFSDMVSHGIRPSTFTFNVIIDGFGKIGNMVAVLNMHQKMVDLGCTPDVITFTSIIDGHCRLGEVHQGLKIWDEMNRRNLYPNIYTFSVLINALCKGSRLNEARSLLRQLKKRGDIVPKAFVYNPVIDGFCKAGNVDEANVIVEEMEEKRCKPDKLTFTILIIGHCMKGRMIEAISLFQKMIVVGCPPDSITVNSLVSRLLKVGMLKEAFEIRKAASGKPVTQSDTSYNKNADIPVAV</sequence>
<reference evidence="1 2" key="2">
    <citation type="journal article" date="2022" name="Mol. Ecol. Resour.">
        <title>The genomes of chicory, endive, great burdock and yacon provide insights into Asteraceae paleo-polyploidization history and plant inulin production.</title>
        <authorList>
            <person name="Fan W."/>
            <person name="Wang S."/>
            <person name="Wang H."/>
            <person name="Wang A."/>
            <person name="Jiang F."/>
            <person name="Liu H."/>
            <person name="Zhao H."/>
            <person name="Xu D."/>
            <person name="Zhang Y."/>
        </authorList>
    </citation>
    <scope>NUCLEOTIDE SEQUENCE [LARGE SCALE GENOMIC DNA]</scope>
    <source>
        <strain evidence="2">cv. Niubang</strain>
    </source>
</reference>
<keyword evidence="2" id="KW-1185">Reference proteome</keyword>
<dbReference type="EMBL" id="CM042049">
    <property type="protein sequence ID" value="KAI3746010.1"/>
    <property type="molecule type" value="Genomic_DNA"/>
</dbReference>
<protein>
    <submittedName>
        <fullName evidence="1">Uncharacterized protein</fullName>
    </submittedName>
</protein>
<dbReference type="Proteomes" id="UP001055879">
    <property type="component" value="Linkage Group LG03"/>
</dbReference>
<accession>A0ACB9DHK7</accession>
<gene>
    <name evidence="1" type="ORF">L6452_08425</name>
</gene>